<organism evidence="11 12">
    <name type="scientific">Saccharicrinis carchari</name>
    <dbReference type="NCBI Taxonomy" id="1168039"/>
    <lineage>
        <taxon>Bacteria</taxon>
        <taxon>Pseudomonadati</taxon>
        <taxon>Bacteroidota</taxon>
        <taxon>Bacteroidia</taxon>
        <taxon>Marinilabiliales</taxon>
        <taxon>Marinilabiliaceae</taxon>
        <taxon>Saccharicrinis</taxon>
    </lineage>
</organism>
<dbReference type="Gene3D" id="2.170.130.10">
    <property type="entry name" value="TonB-dependent receptor, plug domain"/>
    <property type="match status" value="1"/>
</dbReference>
<dbReference type="OrthoDB" id="9804995at2"/>
<feature type="domain" description="TonB-dependent receptor plug" evidence="10">
    <location>
        <begin position="124"/>
        <end position="226"/>
    </location>
</feature>
<reference evidence="11 12" key="1">
    <citation type="submission" date="2017-05" db="EMBL/GenBank/DDBJ databases">
        <authorList>
            <person name="Varghese N."/>
            <person name="Submissions S."/>
        </authorList>
    </citation>
    <scope>NUCLEOTIDE SEQUENCE [LARGE SCALE GENOMIC DNA]</scope>
    <source>
        <strain evidence="11 12">DSM 27040</strain>
    </source>
</reference>
<comment type="similarity">
    <text evidence="8">Belongs to the TonB-dependent receptor family.</text>
</comment>
<keyword evidence="6 8" id="KW-0472">Membrane</keyword>
<evidence type="ECO:0000256" key="5">
    <source>
        <dbReference type="ARBA" id="ARBA00023077"/>
    </source>
</evidence>
<keyword evidence="7" id="KW-0998">Cell outer membrane</keyword>
<dbReference type="SUPFAM" id="SSF56935">
    <property type="entry name" value="Porins"/>
    <property type="match status" value="1"/>
</dbReference>
<keyword evidence="11" id="KW-0675">Receptor</keyword>
<dbReference type="InterPro" id="IPR008969">
    <property type="entry name" value="CarboxyPept-like_regulatory"/>
</dbReference>
<evidence type="ECO:0000256" key="6">
    <source>
        <dbReference type="ARBA" id="ARBA00023136"/>
    </source>
</evidence>
<name>A0A521DME4_SACCC</name>
<dbReference type="GO" id="GO:0044718">
    <property type="term" value="P:siderophore transmembrane transport"/>
    <property type="evidence" value="ECO:0007669"/>
    <property type="project" value="TreeGrafter"/>
</dbReference>
<dbReference type="Proteomes" id="UP000319040">
    <property type="component" value="Unassembled WGS sequence"/>
</dbReference>
<dbReference type="Pfam" id="PF00593">
    <property type="entry name" value="TonB_dep_Rec_b-barrel"/>
    <property type="match status" value="1"/>
</dbReference>
<dbReference type="AlphaFoldDB" id="A0A521DME4"/>
<keyword evidence="3" id="KW-1134">Transmembrane beta strand</keyword>
<dbReference type="InterPro" id="IPR036942">
    <property type="entry name" value="Beta-barrel_TonB_sf"/>
</dbReference>
<dbReference type="RefSeq" id="WP_142533738.1">
    <property type="nucleotide sequence ID" value="NZ_FXTB01000006.1"/>
</dbReference>
<dbReference type="InterPro" id="IPR039426">
    <property type="entry name" value="TonB-dep_rcpt-like"/>
</dbReference>
<evidence type="ECO:0000256" key="1">
    <source>
        <dbReference type="ARBA" id="ARBA00004571"/>
    </source>
</evidence>
<evidence type="ECO:0000256" key="4">
    <source>
        <dbReference type="ARBA" id="ARBA00022692"/>
    </source>
</evidence>
<gene>
    <name evidence="11" type="ORF">SAMN06265379_10623</name>
</gene>
<evidence type="ECO:0000313" key="11">
    <source>
        <dbReference type="EMBL" id="SMO72894.1"/>
    </source>
</evidence>
<keyword evidence="4" id="KW-0812">Transmembrane</keyword>
<proteinExistence type="inferred from homology"/>
<accession>A0A521DME4</accession>
<evidence type="ECO:0000256" key="3">
    <source>
        <dbReference type="ARBA" id="ARBA00022452"/>
    </source>
</evidence>
<evidence type="ECO:0000259" key="10">
    <source>
        <dbReference type="Pfam" id="PF07715"/>
    </source>
</evidence>
<feature type="domain" description="TonB-dependent receptor-like beta-barrel" evidence="9">
    <location>
        <begin position="322"/>
        <end position="744"/>
    </location>
</feature>
<sequence>MQNYKLNLYIIISLLTFSTALLSQNPVLKGVVKDAYSNVPLQFVNMVVYNTTNGTTTDSTGQFSLEISNREFVRLQLSFIGYKSLVTEEIMISNIRSNYIEILMEPTSETLSEITVKSSPFAQKMQSPVSLRRIGIDQIERSAGANRDISKVIQSFPGVGSTVSFRNDIIVRGGGPAENKFYIDGIEIPTINHFSTQGASGGPVGILNVDFIREVDFYSSAFPAARGNALSSVLEFKQKDGSNDQSDFKAVLGASEIAFSASGPLSKKTTAFASVRRSYLQFLFKALDLPFLPTFNDFQFKTKTRINAKNEISFLGFGAIDNFELNNKASDTQDNQYILSYLPVNNQWNYTLGTNYKHFFGKSYLTLIASRSHLNNEAIKYRNNVERGENLTYNYQSQEIENKFRAELDTKTGNLRFNTGISLEAAYYSNSTYRLDFINGAPNEINYHSELNFIKYGAFGSAGLPLFNDRLNLSLGLRVDASSYSDNMRNPFNQISPRFSASLQLAPQFFFNFNVGRYYQLPSFTTMGYRNTQGALVNKQNDLKYIYADHTVVGLELRPNNYSKITLEGFFKDYSDYPISLKDSISLASKGGDFGVVGDEAVQSTGSGRAYGFEVMARQRSPKGLSFIAAYTFVRSEFSNLLGEYVPSSWDSKHLLTATINKTLKNNWDIGLKWRFLGGLPYTPVDENTTTLVQAWDATGKEYLDYDRFNSQRLENFHQLDVRIDKRYLFNSWSLEVYLDIQNLYNYKIKEPVKYVQKLDTNGSPIIANPNSDANQQRYEFDRIYTENGTLLPTLGVIVEF</sequence>
<dbReference type="InterPro" id="IPR012910">
    <property type="entry name" value="Plug_dom"/>
</dbReference>
<dbReference type="SUPFAM" id="SSF49464">
    <property type="entry name" value="Carboxypeptidase regulatory domain-like"/>
    <property type="match status" value="1"/>
</dbReference>
<evidence type="ECO:0000259" key="9">
    <source>
        <dbReference type="Pfam" id="PF00593"/>
    </source>
</evidence>
<dbReference type="PANTHER" id="PTHR30069:SF57">
    <property type="entry name" value="TONB-DEPENDENT RECEPTOR"/>
    <property type="match status" value="1"/>
</dbReference>
<evidence type="ECO:0000256" key="8">
    <source>
        <dbReference type="RuleBase" id="RU003357"/>
    </source>
</evidence>
<dbReference type="GO" id="GO:0009279">
    <property type="term" value="C:cell outer membrane"/>
    <property type="evidence" value="ECO:0007669"/>
    <property type="project" value="UniProtKB-SubCell"/>
</dbReference>
<dbReference type="EMBL" id="FXTB01000006">
    <property type="protein sequence ID" value="SMO72894.1"/>
    <property type="molecule type" value="Genomic_DNA"/>
</dbReference>
<dbReference type="InterPro" id="IPR037066">
    <property type="entry name" value="Plug_dom_sf"/>
</dbReference>
<evidence type="ECO:0000256" key="2">
    <source>
        <dbReference type="ARBA" id="ARBA00022448"/>
    </source>
</evidence>
<dbReference type="Pfam" id="PF13715">
    <property type="entry name" value="CarbopepD_reg_2"/>
    <property type="match status" value="1"/>
</dbReference>
<dbReference type="InterPro" id="IPR000531">
    <property type="entry name" value="Beta-barrel_TonB"/>
</dbReference>
<dbReference type="Gene3D" id="2.60.40.1120">
    <property type="entry name" value="Carboxypeptidase-like, regulatory domain"/>
    <property type="match status" value="1"/>
</dbReference>
<dbReference type="Gene3D" id="2.40.170.20">
    <property type="entry name" value="TonB-dependent receptor, beta-barrel domain"/>
    <property type="match status" value="1"/>
</dbReference>
<keyword evidence="2" id="KW-0813">Transport</keyword>
<evidence type="ECO:0000313" key="12">
    <source>
        <dbReference type="Proteomes" id="UP000319040"/>
    </source>
</evidence>
<keyword evidence="5 8" id="KW-0798">TonB box</keyword>
<evidence type="ECO:0000256" key="7">
    <source>
        <dbReference type="ARBA" id="ARBA00023237"/>
    </source>
</evidence>
<dbReference type="PANTHER" id="PTHR30069">
    <property type="entry name" value="TONB-DEPENDENT OUTER MEMBRANE RECEPTOR"/>
    <property type="match status" value="1"/>
</dbReference>
<keyword evidence="12" id="KW-1185">Reference proteome</keyword>
<protein>
    <submittedName>
        <fullName evidence="11">Outer membrane receptor for ferrienterochelin and colicins</fullName>
    </submittedName>
</protein>
<comment type="subcellular location">
    <subcellularLocation>
        <location evidence="1">Cell outer membrane</location>
        <topology evidence="1">Multi-pass membrane protein</topology>
    </subcellularLocation>
</comment>
<dbReference type="GO" id="GO:0015344">
    <property type="term" value="F:siderophore uptake transmembrane transporter activity"/>
    <property type="evidence" value="ECO:0007669"/>
    <property type="project" value="TreeGrafter"/>
</dbReference>
<dbReference type="Pfam" id="PF07715">
    <property type="entry name" value="Plug"/>
    <property type="match status" value="1"/>
</dbReference>